<dbReference type="GO" id="GO:0005737">
    <property type="term" value="C:cytoplasm"/>
    <property type="evidence" value="ECO:0007669"/>
    <property type="project" value="InterPro"/>
</dbReference>
<dbReference type="InterPro" id="IPR010138">
    <property type="entry name" value="UDP-diacylglucosamine_Hdrlase"/>
</dbReference>
<comment type="similarity">
    <text evidence="10">Belongs to the LpxH family.</text>
</comment>
<dbReference type="HAMAP" id="MF_00575">
    <property type="entry name" value="LpxH"/>
    <property type="match status" value="1"/>
</dbReference>
<dbReference type="AlphaFoldDB" id="S3NXH7"/>
<dbReference type="UniPathway" id="UPA00359">
    <property type="reaction ID" value="UER00480"/>
</dbReference>
<feature type="binding site" evidence="10">
    <location>
        <position position="114"/>
    </location>
    <ligand>
        <name>Mn(2+)</name>
        <dbReference type="ChEBI" id="CHEBI:29035"/>
        <label>2</label>
    </ligand>
</feature>
<keyword evidence="7 10" id="KW-0443">Lipid metabolism</keyword>
<feature type="binding site" evidence="10">
    <location>
        <position position="160"/>
    </location>
    <ligand>
        <name>substrate</name>
    </ligand>
</feature>
<dbReference type="NCBIfam" id="TIGR01854">
    <property type="entry name" value="lipid_A_lpxH"/>
    <property type="match status" value="1"/>
</dbReference>
<comment type="cofactor">
    <cofactor evidence="10">
        <name>Mn(2+)</name>
        <dbReference type="ChEBI" id="CHEBI:29035"/>
    </cofactor>
    <text evidence="10">Binds 2 Mn(2+) ions per subunit in a binuclear metal center.</text>
</comment>
<dbReference type="InterPro" id="IPR029052">
    <property type="entry name" value="Metallo-depent_PP-like"/>
</dbReference>
<dbReference type="InterPro" id="IPR043461">
    <property type="entry name" value="LpxH-like"/>
</dbReference>
<dbReference type="CDD" id="cd07398">
    <property type="entry name" value="MPP_YbbF-LpxH"/>
    <property type="match status" value="1"/>
</dbReference>
<feature type="binding site" evidence="10">
    <location>
        <position position="79"/>
    </location>
    <ligand>
        <name>Mn(2+)</name>
        <dbReference type="ChEBI" id="CHEBI:29035"/>
        <label>2</label>
    </ligand>
</feature>
<evidence type="ECO:0000256" key="6">
    <source>
        <dbReference type="ARBA" id="ARBA00022801"/>
    </source>
</evidence>
<dbReference type="eggNOG" id="COG2908">
    <property type="taxonomic scope" value="Bacteria"/>
</dbReference>
<comment type="pathway">
    <text evidence="10">Glycolipid biosynthesis; lipid IV(A) biosynthesis; lipid IV(A) from (3R)-3-hydroxytetradecanoyl-[acyl-carrier-protein] and UDP-N-acetyl-alpha-D-glucosamine: step 4/6.</text>
</comment>
<keyword evidence="4 10" id="KW-0441">Lipid A biosynthesis</keyword>
<protein>
    <recommendedName>
        <fullName evidence="10">UDP-2,3-diacylglucosamine hydrolase</fullName>
        <ecNumber evidence="10">3.6.1.54</ecNumber>
    </recommendedName>
    <alternativeName>
        <fullName evidence="10">UDP-2,3-diacylglucosamine diphosphatase</fullName>
    </alternativeName>
</protein>
<proteinExistence type="inferred from homology"/>
<name>S3NXH7_9GAMM</name>
<comment type="caution">
    <text evidence="12">The sequence shown here is derived from an EMBL/GenBank/DDBJ whole genome shotgun (WGS) entry which is preliminary data.</text>
</comment>
<feature type="binding site" evidence="10">
    <location>
        <position position="41"/>
    </location>
    <ligand>
        <name>Mn(2+)</name>
        <dbReference type="ChEBI" id="CHEBI:29035"/>
        <label>2</label>
    </ligand>
</feature>
<comment type="function">
    <text evidence="10">Hydrolyzes the pyrophosphate bond of UDP-2,3-diacylglucosamine to yield 2,3-diacylglucosamine 1-phosphate (lipid X) and UMP by catalyzing the attack of water at the alpha-P atom. Involved in the biosynthesis of lipid A, a phosphorylated glycolipid that anchors the lipopolysaccharide to the outer membrane of the cell.</text>
</comment>
<feature type="binding site" evidence="10">
    <location>
        <begin position="79"/>
        <end position="80"/>
    </location>
    <ligand>
        <name>substrate</name>
    </ligand>
</feature>
<dbReference type="NCBIfam" id="NF003743">
    <property type="entry name" value="PRK05340.1"/>
    <property type="match status" value="1"/>
</dbReference>
<evidence type="ECO:0000256" key="2">
    <source>
        <dbReference type="ARBA" id="ARBA00022516"/>
    </source>
</evidence>
<evidence type="ECO:0000256" key="9">
    <source>
        <dbReference type="ARBA" id="ARBA00023211"/>
    </source>
</evidence>
<dbReference type="Gene3D" id="3.60.21.10">
    <property type="match status" value="1"/>
</dbReference>
<dbReference type="OrthoDB" id="9783283at2"/>
<keyword evidence="5 10" id="KW-0479">Metal-binding</keyword>
<keyword evidence="1 10" id="KW-1003">Cell membrane</keyword>
<dbReference type="STRING" id="632955.GCA_000829675_01245"/>
<keyword evidence="13" id="KW-1185">Reference proteome</keyword>
<evidence type="ECO:0000256" key="3">
    <source>
        <dbReference type="ARBA" id="ARBA00022519"/>
    </source>
</evidence>
<dbReference type="Proteomes" id="UP000014568">
    <property type="component" value="Unassembled WGS sequence"/>
</dbReference>
<feature type="binding site" evidence="10">
    <location>
        <position position="122"/>
    </location>
    <ligand>
        <name>substrate</name>
    </ligand>
</feature>
<dbReference type="HOGENOM" id="CLU_074586_0_0_6"/>
<evidence type="ECO:0000256" key="5">
    <source>
        <dbReference type="ARBA" id="ARBA00022723"/>
    </source>
</evidence>
<comment type="catalytic activity">
    <reaction evidence="10">
        <text>UDP-2-N,3-O-bis[(3R)-3-hydroxytetradecanoyl]-alpha-D-glucosamine + H2O = 2-N,3-O-bis[(3R)-3-hydroxytetradecanoyl]-alpha-D-glucosaminyl 1-phosphate + UMP + 2 H(+)</text>
        <dbReference type="Rhea" id="RHEA:25213"/>
        <dbReference type="ChEBI" id="CHEBI:15377"/>
        <dbReference type="ChEBI" id="CHEBI:15378"/>
        <dbReference type="ChEBI" id="CHEBI:57865"/>
        <dbReference type="ChEBI" id="CHEBI:57957"/>
        <dbReference type="ChEBI" id="CHEBI:78847"/>
        <dbReference type="EC" id="3.6.1.54"/>
    </reaction>
</comment>
<evidence type="ECO:0000256" key="10">
    <source>
        <dbReference type="HAMAP-Rule" id="MF_00575"/>
    </source>
</evidence>
<dbReference type="EMBL" id="ATGI01000032">
    <property type="protein sequence ID" value="EPF71371.1"/>
    <property type="molecule type" value="Genomic_DNA"/>
</dbReference>
<feature type="binding site" evidence="10">
    <location>
        <position position="195"/>
    </location>
    <ligand>
        <name>Mn(2+)</name>
        <dbReference type="ChEBI" id="CHEBI:29035"/>
        <label>1</label>
    </ligand>
</feature>
<dbReference type="Pfam" id="PF00149">
    <property type="entry name" value="Metallophos"/>
    <property type="match status" value="1"/>
</dbReference>
<keyword evidence="8 10" id="KW-0472">Membrane</keyword>
<feature type="domain" description="Calcineurin-like phosphoesterase" evidence="11">
    <location>
        <begin position="1"/>
        <end position="197"/>
    </location>
</feature>
<feature type="binding site" evidence="10">
    <location>
        <position position="8"/>
    </location>
    <ligand>
        <name>Mn(2+)</name>
        <dbReference type="ChEBI" id="CHEBI:29035"/>
        <label>1</label>
    </ligand>
</feature>
<dbReference type="PANTHER" id="PTHR34990:SF1">
    <property type="entry name" value="UDP-2,3-DIACYLGLUCOSAMINE HYDROLASE"/>
    <property type="match status" value="1"/>
</dbReference>
<keyword evidence="6 10" id="KW-0378">Hydrolase</keyword>
<reference evidence="12 13" key="1">
    <citation type="submission" date="2013-06" db="EMBL/GenBank/DDBJ databases">
        <title>The Genome Sequence of Acinetobacter rudis CIP 110305.</title>
        <authorList>
            <consortium name="The Broad Institute Genome Sequencing Platform"/>
            <consortium name="The Broad Institute Genome Sequencing Center for Infectious Disease"/>
            <person name="Cerqueira G."/>
            <person name="Feldgarden M."/>
            <person name="Courvalin P."/>
            <person name="Perichon B."/>
            <person name="Grillot-Courvalin C."/>
            <person name="Clermont D."/>
            <person name="Rocha E."/>
            <person name="Yoon E.-J."/>
            <person name="Nemec A."/>
            <person name="Young S.K."/>
            <person name="Zeng Q."/>
            <person name="Gargeya S."/>
            <person name="Fitzgerald M."/>
            <person name="Abouelleil A."/>
            <person name="Alvarado L."/>
            <person name="Berlin A.M."/>
            <person name="Chapman S.B."/>
            <person name="Dewar J."/>
            <person name="Goldberg J."/>
            <person name="Griggs A."/>
            <person name="Gujja S."/>
            <person name="Hansen M."/>
            <person name="Howarth C."/>
            <person name="Imamovic A."/>
            <person name="Larimer J."/>
            <person name="McCowan C."/>
            <person name="Murphy C."/>
            <person name="Pearson M."/>
            <person name="Priest M."/>
            <person name="Roberts A."/>
            <person name="Saif S."/>
            <person name="Shea T."/>
            <person name="Sykes S."/>
            <person name="Wortman J."/>
            <person name="Nusbaum C."/>
            <person name="Birren B."/>
        </authorList>
    </citation>
    <scope>NUCLEOTIDE SEQUENCE [LARGE SCALE GENOMIC DNA]</scope>
    <source>
        <strain evidence="12 13">CIP 110305</strain>
    </source>
</reference>
<evidence type="ECO:0000256" key="8">
    <source>
        <dbReference type="ARBA" id="ARBA00023136"/>
    </source>
</evidence>
<feature type="binding site" evidence="10">
    <location>
        <position position="193"/>
    </location>
    <ligand>
        <name>substrate</name>
    </ligand>
</feature>
<keyword evidence="3 10" id="KW-0997">Cell inner membrane</keyword>
<dbReference type="EC" id="3.6.1.54" evidence="10"/>
<evidence type="ECO:0000259" key="11">
    <source>
        <dbReference type="Pfam" id="PF00149"/>
    </source>
</evidence>
<feature type="binding site" evidence="10">
    <location>
        <position position="164"/>
    </location>
    <ligand>
        <name>substrate</name>
    </ligand>
</feature>
<evidence type="ECO:0000313" key="12">
    <source>
        <dbReference type="EMBL" id="EPF71371.1"/>
    </source>
</evidence>
<dbReference type="GO" id="GO:0009245">
    <property type="term" value="P:lipid A biosynthetic process"/>
    <property type="evidence" value="ECO:0007669"/>
    <property type="project" value="UniProtKB-UniRule"/>
</dbReference>
<accession>S3NXH7</accession>
<dbReference type="GO" id="GO:0019897">
    <property type="term" value="C:extrinsic component of plasma membrane"/>
    <property type="evidence" value="ECO:0007669"/>
    <property type="project" value="UniProtKB-UniRule"/>
</dbReference>
<feature type="binding site" evidence="10">
    <location>
        <position position="193"/>
    </location>
    <ligand>
        <name>Mn(2+)</name>
        <dbReference type="ChEBI" id="CHEBI:29035"/>
        <label>2</label>
    </ligand>
</feature>
<feature type="binding site" evidence="10">
    <location>
        <position position="10"/>
    </location>
    <ligand>
        <name>Mn(2+)</name>
        <dbReference type="ChEBI" id="CHEBI:29035"/>
        <label>1</label>
    </ligand>
</feature>
<keyword evidence="2 10" id="KW-0444">Lipid biosynthesis</keyword>
<dbReference type="PANTHER" id="PTHR34990">
    <property type="entry name" value="UDP-2,3-DIACYLGLUCOSAMINE HYDROLASE-RELATED"/>
    <property type="match status" value="1"/>
</dbReference>
<dbReference type="GO" id="GO:0030145">
    <property type="term" value="F:manganese ion binding"/>
    <property type="evidence" value="ECO:0007669"/>
    <property type="project" value="UniProtKB-UniRule"/>
</dbReference>
<sequence length="238" mass="28044">MTYLFISDLHLSENYPRLIRGFLDLLVDYADRNTHLYILGDWFNAWLGDDNDEEWIKPIVTALQQFHARGNHIYFQAGNRDFVLGTKFLQQFNAELLPEVAYLTLNGIRFRLEHGDALCTDDRSYQRFKKIIRNPVVLTLLRKTPLSFRKKLANNLRQQSKTAQQHKMAEIMDVNQDAVQQALSSCDILIHGHTHRPMIHHIEQKFRIVLGDWRISTQSAEILEINEQGEWVMHHFMF</sequence>
<dbReference type="PATRIC" id="fig|421052.3.peg.2345"/>
<evidence type="ECO:0000256" key="4">
    <source>
        <dbReference type="ARBA" id="ARBA00022556"/>
    </source>
</evidence>
<gene>
    <name evidence="10" type="primary">lpxH</name>
    <name evidence="12" type="ORF">F945_02400</name>
</gene>
<dbReference type="GO" id="GO:0008758">
    <property type="term" value="F:UDP-2,3-diacylglucosamine hydrolase activity"/>
    <property type="evidence" value="ECO:0007669"/>
    <property type="project" value="UniProtKB-UniRule"/>
</dbReference>
<dbReference type="RefSeq" id="WP_016656802.1">
    <property type="nucleotide sequence ID" value="NZ_KE340353.1"/>
</dbReference>
<evidence type="ECO:0000256" key="7">
    <source>
        <dbReference type="ARBA" id="ARBA00023098"/>
    </source>
</evidence>
<feature type="binding site" evidence="10">
    <location>
        <position position="167"/>
    </location>
    <ligand>
        <name>substrate</name>
    </ligand>
</feature>
<evidence type="ECO:0000313" key="13">
    <source>
        <dbReference type="Proteomes" id="UP000014568"/>
    </source>
</evidence>
<dbReference type="SUPFAM" id="SSF56300">
    <property type="entry name" value="Metallo-dependent phosphatases"/>
    <property type="match status" value="1"/>
</dbReference>
<evidence type="ECO:0000256" key="1">
    <source>
        <dbReference type="ARBA" id="ARBA00022475"/>
    </source>
</evidence>
<organism evidence="12 13">
    <name type="scientific">Acinetobacter rudis CIP 110305</name>
    <dbReference type="NCBI Taxonomy" id="421052"/>
    <lineage>
        <taxon>Bacteria</taxon>
        <taxon>Pseudomonadati</taxon>
        <taxon>Pseudomonadota</taxon>
        <taxon>Gammaproteobacteria</taxon>
        <taxon>Moraxellales</taxon>
        <taxon>Moraxellaceae</taxon>
        <taxon>Acinetobacter</taxon>
    </lineage>
</organism>
<keyword evidence="9 10" id="KW-0464">Manganese</keyword>
<feature type="binding site" evidence="10">
    <location>
        <position position="41"/>
    </location>
    <ligand>
        <name>Mn(2+)</name>
        <dbReference type="ChEBI" id="CHEBI:29035"/>
        <label>1</label>
    </ligand>
</feature>
<comment type="subcellular location">
    <subcellularLocation>
        <location evidence="10">Cell inner membrane</location>
        <topology evidence="10">Peripheral membrane protein</topology>
        <orientation evidence="10">Cytoplasmic side</orientation>
    </subcellularLocation>
</comment>
<dbReference type="InterPro" id="IPR004843">
    <property type="entry name" value="Calcineurin-like_PHP"/>
</dbReference>